<sequence>MESMADKAFGPWGATECCGHGGRRCGCEDAEGEGEETQCGLGCSWSLEEVGGIDRAAEGRIGGPGTPEFEGGRQSGPDHERLVARWRSPQAKTRDNNRIRILGGSVTCLLTQGSGGGIAQHDQAGFHENEDDRNSYDDFTAVRLNNVSKVKTLAYHMQYKE</sequence>
<dbReference type="Proteomes" id="UP001066276">
    <property type="component" value="Chromosome 2_1"/>
</dbReference>
<dbReference type="AlphaFoldDB" id="A0AAV7V9H5"/>
<evidence type="ECO:0000256" key="1">
    <source>
        <dbReference type="SAM" id="MobiDB-lite"/>
    </source>
</evidence>
<keyword evidence="3" id="KW-1185">Reference proteome</keyword>
<name>A0AAV7V9H5_PLEWA</name>
<feature type="region of interest" description="Disordered" evidence="1">
    <location>
        <begin position="54"/>
        <end position="79"/>
    </location>
</feature>
<reference evidence="2" key="1">
    <citation type="journal article" date="2022" name="bioRxiv">
        <title>Sequencing and chromosome-scale assembly of the giantPleurodeles waltlgenome.</title>
        <authorList>
            <person name="Brown T."/>
            <person name="Elewa A."/>
            <person name="Iarovenko S."/>
            <person name="Subramanian E."/>
            <person name="Araus A.J."/>
            <person name="Petzold A."/>
            <person name="Susuki M."/>
            <person name="Suzuki K.-i.T."/>
            <person name="Hayashi T."/>
            <person name="Toyoda A."/>
            <person name="Oliveira C."/>
            <person name="Osipova E."/>
            <person name="Leigh N.D."/>
            <person name="Simon A."/>
            <person name="Yun M.H."/>
        </authorList>
    </citation>
    <scope>NUCLEOTIDE SEQUENCE</scope>
    <source>
        <strain evidence="2">20211129_DDA</strain>
        <tissue evidence="2">Liver</tissue>
    </source>
</reference>
<comment type="caution">
    <text evidence="2">The sequence shown here is derived from an EMBL/GenBank/DDBJ whole genome shotgun (WGS) entry which is preliminary data.</text>
</comment>
<dbReference type="EMBL" id="JANPWB010000003">
    <property type="protein sequence ID" value="KAJ1197521.1"/>
    <property type="molecule type" value="Genomic_DNA"/>
</dbReference>
<evidence type="ECO:0000313" key="3">
    <source>
        <dbReference type="Proteomes" id="UP001066276"/>
    </source>
</evidence>
<gene>
    <name evidence="2" type="ORF">NDU88_001378</name>
</gene>
<proteinExistence type="predicted"/>
<accession>A0AAV7V9H5</accession>
<evidence type="ECO:0000313" key="2">
    <source>
        <dbReference type="EMBL" id="KAJ1197521.1"/>
    </source>
</evidence>
<protein>
    <submittedName>
        <fullName evidence="2">Uncharacterized protein</fullName>
    </submittedName>
</protein>
<organism evidence="2 3">
    <name type="scientific">Pleurodeles waltl</name>
    <name type="common">Iberian ribbed newt</name>
    <dbReference type="NCBI Taxonomy" id="8319"/>
    <lineage>
        <taxon>Eukaryota</taxon>
        <taxon>Metazoa</taxon>
        <taxon>Chordata</taxon>
        <taxon>Craniata</taxon>
        <taxon>Vertebrata</taxon>
        <taxon>Euteleostomi</taxon>
        <taxon>Amphibia</taxon>
        <taxon>Batrachia</taxon>
        <taxon>Caudata</taxon>
        <taxon>Salamandroidea</taxon>
        <taxon>Salamandridae</taxon>
        <taxon>Pleurodelinae</taxon>
        <taxon>Pleurodeles</taxon>
    </lineage>
</organism>